<feature type="domain" description="Glycosyl hydrolase family 92 N-terminal" evidence="3">
    <location>
        <begin position="184"/>
        <end position="321"/>
    </location>
</feature>
<dbReference type="Gene3D" id="3.30.2080.10">
    <property type="entry name" value="GH92 mannosidase domain"/>
    <property type="match status" value="1"/>
</dbReference>
<dbReference type="EMBL" id="JAVIZA010000001">
    <property type="protein sequence ID" value="MDR6167413.1"/>
    <property type="molecule type" value="Genomic_DNA"/>
</dbReference>
<dbReference type="InterPro" id="IPR041371">
    <property type="entry name" value="GH92_N"/>
</dbReference>
<name>A0ABU1I0I8_9MICO</name>
<keyword evidence="5" id="KW-1185">Reference proteome</keyword>
<comment type="caution">
    <text evidence="4">The sequence shown here is derived from an EMBL/GenBank/DDBJ whole genome shotgun (WGS) entry which is preliminary data.</text>
</comment>
<evidence type="ECO:0000259" key="2">
    <source>
        <dbReference type="Pfam" id="PF07971"/>
    </source>
</evidence>
<dbReference type="Pfam" id="PF07971">
    <property type="entry name" value="Glyco_hydro_92"/>
    <property type="match status" value="1"/>
</dbReference>
<evidence type="ECO:0000313" key="5">
    <source>
        <dbReference type="Proteomes" id="UP001260188"/>
    </source>
</evidence>
<dbReference type="Pfam" id="PF17678">
    <property type="entry name" value="Glyco_hydro_92N"/>
    <property type="match status" value="1"/>
</dbReference>
<dbReference type="Gene3D" id="1.20.1610.10">
    <property type="entry name" value="alpha-1,2-mannosidases domains"/>
    <property type="match status" value="1"/>
</dbReference>
<dbReference type="PANTHER" id="PTHR12143">
    <property type="entry name" value="PEPTIDE N-GLYCANASE PNGASE -RELATED"/>
    <property type="match status" value="1"/>
</dbReference>
<dbReference type="PANTHER" id="PTHR12143:SF43">
    <property type="entry name" value="PUTATIVE-RELATED"/>
    <property type="match status" value="1"/>
</dbReference>
<reference evidence="4 5" key="1">
    <citation type="submission" date="2023-08" db="EMBL/GenBank/DDBJ databases">
        <title>Functional and genomic diversity of the sorghum phyllosphere microbiome.</title>
        <authorList>
            <person name="Shade A."/>
        </authorList>
    </citation>
    <scope>NUCLEOTIDE SEQUENCE [LARGE SCALE GENOMIC DNA]</scope>
    <source>
        <strain evidence="4 5">SORGH_AS_0919</strain>
    </source>
</reference>
<evidence type="ECO:0000256" key="1">
    <source>
        <dbReference type="SAM" id="MobiDB-lite"/>
    </source>
</evidence>
<gene>
    <name evidence="4" type="ORF">QE367_001617</name>
</gene>
<proteinExistence type="predicted"/>
<organism evidence="4 5">
    <name type="scientific">Microbacterium paludicola</name>
    <dbReference type="NCBI Taxonomy" id="300019"/>
    <lineage>
        <taxon>Bacteria</taxon>
        <taxon>Bacillati</taxon>
        <taxon>Actinomycetota</taxon>
        <taxon>Actinomycetes</taxon>
        <taxon>Micrococcales</taxon>
        <taxon>Microbacteriaceae</taxon>
        <taxon>Microbacterium</taxon>
    </lineage>
</organism>
<feature type="region of interest" description="Disordered" evidence="1">
    <location>
        <begin position="1047"/>
        <end position="1072"/>
    </location>
</feature>
<dbReference type="InterPro" id="IPR014718">
    <property type="entry name" value="GH-type_carb-bd"/>
</dbReference>
<sequence length="1072" mass="115489">MLPVSPKSPRVRRAVPAFTPADTAETDPRRCFRIDVGVGAAQTDLPDVSELPELRGRRVAAGEQLVVEMLPVAVDARGGAADDRYAATAVTVDLVFDDGGTLSGAGVRDQYGDALAPGAQARAKRMWVDQWNRRTIDLGAVAGRRIAAVRVVFGPSVHRRTVFVAPPTVEPAPPRPDHLLGWADTRRGTRGSDRFSRGNTAPIVTLPHGGVFALPMTDAAAGNWPYRYQVDRPAIEAFATSHIPSPWIGDRGVFEIMPSPSARPHRDRRRRARRFDRADELAAPHEYRVELDGVSALLTAARHAVGMRFRSHTDELSVVVDHLGEAVSAAWAERDGALHLDVHLRDGGDRPDHHVHAVLPGVRRHDLALARGTLRGAIVFERADADIVIGMSTIDAAQAAENARAAGGIDDMRAAAEAAWRGALDRVEIDGLDGIPGDTLRSIAGSLARVFSYPNAHDEPSPEGPRYRSPIDGVVRPGGYSSNNGFWDTYRTAWPLIGLLAPRTAAALADGFVQHFRDAGWVARWSAPGPVDSMTGTTSDTVFAGLDALDVAIDTREAYRSALHHATVPSTDPRVGRKGLRPAIFRGFTDTATHEGMSWTLDNAINDAAAARLAHALLRQSKDAAERDRLAAEAEYLGRRALAYRSVFRPGLRRHGDTDLGFFLGRRPDGDWRVCAEDFDPAEWGHDYTETNAWGTMFTAPHDGAGLAALHGGEAALGAALDVFFATRETADPGLVRSYGFVIHEMSEARDVRMGMLGLSNQPAHHIPFMYCFAGRHDDAHRIVVEARDRLFVGSDIGQGYPGDEDNGEMSAWYLFAVLGLYPLVPGSGEFVLTPPLLPRVVLHPEGRGRPLEIITTGAGLPYIREVRIDGRAWESVAVPAAVVRGAERIEVVLSDEPTGWARQTRPTSFSTEFAAEPLDDLLEVRPRSVTDDTGDTVLRLEPGDAVELPLRTSAGVGLYTVTPAGPPATASWRLRGRTVSGKWRELDERVDEAFETASQTRPFAVRGDAGAPLAAVRFEATSRIDLAQVEAFAGAVLSRADSAGGAAATDATGASDPMTSISVRAASSPRA</sequence>
<dbReference type="InterPro" id="IPR008928">
    <property type="entry name" value="6-hairpin_glycosidase_sf"/>
</dbReference>
<protein>
    <submittedName>
        <fullName evidence="4">Alpha-1,2-mannosidase</fullName>
    </submittedName>
</protein>
<evidence type="ECO:0000313" key="4">
    <source>
        <dbReference type="EMBL" id="MDR6167413.1"/>
    </source>
</evidence>
<evidence type="ECO:0000259" key="3">
    <source>
        <dbReference type="Pfam" id="PF17678"/>
    </source>
</evidence>
<accession>A0ABU1I0I8</accession>
<dbReference type="InterPro" id="IPR050883">
    <property type="entry name" value="PNGase"/>
</dbReference>
<feature type="domain" description="Glycosyl hydrolase family 92" evidence="2">
    <location>
        <begin position="399"/>
        <end position="895"/>
    </location>
</feature>
<dbReference type="Proteomes" id="UP001260188">
    <property type="component" value="Unassembled WGS sequence"/>
</dbReference>
<dbReference type="Gene3D" id="1.20.1050.60">
    <property type="entry name" value="alpha-1,2-mannosidase"/>
    <property type="match status" value="1"/>
</dbReference>
<dbReference type="Gene3D" id="2.70.98.10">
    <property type="match status" value="1"/>
</dbReference>
<dbReference type="InterPro" id="IPR012939">
    <property type="entry name" value="Glyco_hydro_92"/>
</dbReference>
<feature type="compositionally biased region" description="Low complexity" evidence="1">
    <location>
        <begin position="1047"/>
        <end position="1057"/>
    </location>
</feature>
<feature type="region of interest" description="Disordered" evidence="1">
    <location>
        <begin position="1"/>
        <end position="23"/>
    </location>
</feature>
<dbReference type="SUPFAM" id="SSF48208">
    <property type="entry name" value="Six-hairpin glycosidases"/>
    <property type="match status" value="1"/>
</dbReference>